<feature type="transmembrane region" description="Helical" evidence="2">
    <location>
        <begin position="20"/>
        <end position="41"/>
    </location>
</feature>
<dbReference type="OrthoDB" id="2884999at2759"/>
<keyword evidence="2" id="KW-0472">Membrane</keyword>
<keyword evidence="2" id="KW-0812">Transmembrane</keyword>
<keyword evidence="2" id="KW-1133">Transmembrane helix</keyword>
<evidence type="ECO:0000313" key="4">
    <source>
        <dbReference type="Proteomes" id="UP000290288"/>
    </source>
</evidence>
<gene>
    <name evidence="3" type="ORF">EST38_g9329</name>
</gene>
<accession>A0A4Q2DBY8</accession>
<organism evidence="3 4">
    <name type="scientific">Candolleomyces aberdarensis</name>
    <dbReference type="NCBI Taxonomy" id="2316362"/>
    <lineage>
        <taxon>Eukaryota</taxon>
        <taxon>Fungi</taxon>
        <taxon>Dikarya</taxon>
        <taxon>Basidiomycota</taxon>
        <taxon>Agaricomycotina</taxon>
        <taxon>Agaricomycetes</taxon>
        <taxon>Agaricomycetidae</taxon>
        <taxon>Agaricales</taxon>
        <taxon>Agaricineae</taxon>
        <taxon>Psathyrellaceae</taxon>
        <taxon>Candolleomyces</taxon>
    </lineage>
</organism>
<proteinExistence type="predicted"/>
<evidence type="ECO:0000256" key="1">
    <source>
        <dbReference type="SAM" id="MobiDB-lite"/>
    </source>
</evidence>
<keyword evidence="4" id="KW-1185">Reference proteome</keyword>
<name>A0A4Q2DBY8_9AGAR</name>
<feature type="compositionally biased region" description="Polar residues" evidence="1">
    <location>
        <begin position="70"/>
        <end position="83"/>
    </location>
</feature>
<feature type="region of interest" description="Disordered" evidence="1">
    <location>
        <begin position="59"/>
        <end position="83"/>
    </location>
</feature>
<sequence>MANVTQAHDQIIRPAVNLGPYIGAILIGSFVALALWGVACVQTLQFFLRRHLAPKVTGHMGDGMRHRNQVPHNNWSLQNHHKR</sequence>
<comment type="caution">
    <text evidence="3">The sequence shown here is derived from an EMBL/GenBank/DDBJ whole genome shotgun (WGS) entry which is preliminary data.</text>
</comment>
<dbReference type="Proteomes" id="UP000290288">
    <property type="component" value="Unassembled WGS sequence"/>
</dbReference>
<evidence type="ECO:0000313" key="3">
    <source>
        <dbReference type="EMBL" id="RXW16532.1"/>
    </source>
</evidence>
<dbReference type="AlphaFoldDB" id="A0A4Q2DBY8"/>
<reference evidence="3 4" key="1">
    <citation type="submission" date="2019-01" db="EMBL/GenBank/DDBJ databases">
        <title>Draft genome sequence of Psathyrella aberdarensis IHI B618.</title>
        <authorList>
            <person name="Buettner E."/>
            <person name="Kellner H."/>
        </authorList>
    </citation>
    <scope>NUCLEOTIDE SEQUENCE [LARGE SCALE GENOMIC DNA]</scope>
    <source>
        <strain evidence="3 4">IHI B618</strain>
    </source>
</reference>
<dbReference type="EMBL" id="SDEE01000428">
    <property type="protein sequence ID" value="RXW16532.1"/>
    <property type="molecule type" value="Genomic_DNA"/>
</dbReference>
<evidence type="ECO:0000256" key="2">
    <source>
        <dbReference type="SAM" id="Phobius"/>
    </source>
</evidence>
<protein>
    <submittedName>
        <fullName evidence="3">Uncharacterized protein</fullName>
    </submittedName>
</protein>